<dbReference type="RefSeq" id="WP_235001120.1">
    <property type="nucleotide sequence ID" value="NZ_FUWS01000012.1"/>
</dbReference>
<organism evidence="1 2">
    <name type="scientific">Marinactinospora thermotolerans DSM 45154</name>
    <dbReference type="NCBI Taxonomy" id="1122192"/>
    <lineage>
        <taxon>Bacteria</taxon>
        <taxon>Bacillati</taxon>
        <taxon>Actinomycetota</taxon>
        <taxon>Actinomycetes</taxon>
        <taxon>Streptosporangiales</taxon>
        <taxon>Nocardiopsidaceae</taxon>
        <taxon>Marinactinospora</taxon>
    </lineage>
</organism>
<dbReference type="EMBL" id="FUWS01000012">
    <property type="protein sequence ID" value="SKA32736.1"/>
    <property type="molecule type" value="Genomic_DNA"/>
</dbReference>
<evidence type="ECO:0000313" key="2">
    <source>
        <dbReference type="Proteomes" id="UP000190637"/>
    </source>
</evidence>
<dbReference type="Proteomes" id="UP000190637">
    <property type="component" value="Unassembled WGS sequence"/>
</dbReference>
<accession>A0A1T4SX51</accession>
<dbReference type="STRING" id="1122192.SAMN02745673_04074"/>
<sequence length="101" mass="10308">MVPPDATVDGAVDAGYRPTVARVRELAAGDRPVLVRCAPPGEAGPGREPGPAETIAAVVVYAWSGARVFATGHPREVGQALDMVASISGVRPPAVARRGLV</sequence>
<reference evidence="1 2" key="1">
    <citation type="submission" date="2017-02" db="EMBL/GenBank/DDBJ databases">
        <authorList>
            <person name="Peterson S.W."/>
        </authorList>
    </citation>
    <scope>NUCLEOTIDE SEQUENCE [LARGE SCALE GENOMIC DNA]</scope>
    <source>
        <strain evidence="1 2">DSM 45154</strain>
    </source>
</reference>
<gene>
    <name evidence="1" type="ORF">SAMN02745673_04074</name>
</gene>
<proteinExistence type="predicted"/>
<keyword evidence="2" id="KW-1185">Reference proteome</keyword>
<protein>
    <submittedName>
        <fullName evidence="1">Dihydropteroate synthase</fullName>
    </submittedName>
</protein>
<evidence type="ECO:0000313" key="1">
    <source>
        <dbReference type="EMBL" id="SKA32736.1"/>
    </source>
</evidence>
<dbReference type="AlphaFoldDB" id="A0A1T4SX51"/>
<name>A0A1T4SX51_9ACTN</name>